<dbReference type="RefSeq" id="WP_284307284.1">
    <property type="nucleotide sequence ID" value="NZ_BSPB01000008.1"/>
</dbReference>
<proteinExistence type="inferred from homology"/>
<keyword evidence="3" id="KW-0238">DNA-binding</keyword>
<feature type="domain" description="HTH lysR-type" evidence="5">
    <location>
        <begin position="5"/>
        <end position="62"/>
    </location>
</feature>
<accession>A0ABQ6C2G5</accession>
<evidence type="ECO:0000313" key="6">
    <source>
        <dbReference type="EMBL" id="GLS14090.1"/>
    </source>
</evidence>
<evidence type="ECO:0000256" key="3">
    <source>
        <dbReference type="ARBA" id="ARBA00023125"/>
    </source>
</evidence>
<dbReference type="InterPro" id="IPR050950">
    <property type="entry name" value="HTH-type_LysR_regulators"/>
</dbReference>
<comment type="caution">
    <text evidence="6">The sequence shown here is derived from an EMBL/GenBank/DDBJ whole genome shotgun (WGS) entry which is preliminary data.</text>
</comment>
<keyword evidence="7" id="KW-1185">Reference proteome</keyword>
<dbReference type="InterPro" id="IPR036388">
    <property type="entry name" value="WH-like_DNA-bd_sf"/>
</dbReference>
<gene>
    <name evidence="6" type="ORF">GCM10007935_15200</name>
</gene>
<dbReference type="PROSITE" id="PS50931">
    <property type="entry name" value="HTH_LYSR"/>
    <property type="match status" value="1"/>
</dbReference>
<evidence type="ECO:0000256" key="4">
    <source>
        <dbReference type="ARBA" id="ARBA00023163"/>
    </source>
</evidence>
<dbReference type="InterPro" id="IPR036390">
    <property type="entry name" value="WH_DNA-bd_sf"/>
</dbReference>
<name>A0ABQ6C2G5_9BURK</name>
<comment type="similarity">
    <text evidence="1">Belongs to the LysR transcriptional regulatory family.</text>
</comment>
<keyword evidence="4" id="KW-0804">Transcription</keyword>
<evidence type="ECO:0000259" key="5">
    <source>
        <dbReference type="PROSITE" id="PS50931"/>
    </source>
</evidence>
<dbReference type="InterPro" id="IPR000847">
    <property type="entry name" value="LysR_HTH_N"/>
</dbReference>
<dbReference type="Gene3D" id="3.40.190.10">
    <property type="entry name" value="Periplasmic binding protein-like II"/>
    <property type="match status" value="2"/>
</dbReference>
<dbReference type="Pfam" id="PF00126">
    <property type="entry name" value="HTH_1"/>
    <property type="match status" value="1"/>
</dbReference>
<dbReference type="PRINTS" id="PR00039">
    <property type="entry name" value="HTHLYSR"/>
</dbReference>
<dbReference type="Gene3D" id="1.10.10.10">
    <property type="entry name" value="Winged helix-like DNA-binding domain superfamily/Winged helix DNA-binding domain"/>
    <property type="match status" value="1"/>
</dbReference>
<dbReference type="SUPFAM" id="SSF46785">
    <property type="entry name" value="Winged helix' DNA-binding domain"/>
    <property type="match status" value="1"/>
</dbReference>
<sequence length="301" mass="33424">MRINYNLDALRALIELHRAQSFVQAARQLHITQPALTRRLQLLEEAVGGRLVDRTTRSVAFTTLGEWLVGRVAEQVAGLDQHLLAASRMARGETGSVQFACLTTVAYAIAPEVIARFHHRYPQVRVTVLDDTGQRVIESVGSGRAEFGVGLWSDELHGMEADVIGEDPFVLAMSPEHALARRRRIRWQELASEKVVALRPTSANRRQIDAVLDAHGIAPPWFDEVEHLSSLLGWLHAGHGIGVIPRLAMRTAEARSLRCVPLVEPDIHRRIALLKRRGATLGGPTQGLWDLFRQALAQRAT</sequence>
<evidence type="ECO:0000313" key="7">
    <source>
        <dbReference type="Proteomes" id="UP001156903"/>
    </source>
</evidence>
<dbReference type="PANTHER" id="PTHR30419:SF8">
    <property type="entry name" value="NITROGEN ASSIMILATION TRANSCRIPTIONAL ACTIVATOR-RELATED"/>
    <property type="match status" value="1"/>
</dbReference>
<dbReference type="InterPro" id="IPR005119">
    <property type="entry name" value="LysR_subst-bd"/>
</dbReference>
<protein>
    <submittedName>
        <fullName evidence="6">Transcriptional regulator</fullName>
    </submittedName>
</protein>
<keyword evidence="2" id="KW-0805">Transcription regulation</keyword>
<dbReference type="Pfam" id="PF03466">
    <property type="entry name" value="LysR_substrate"/>
    <property type="match status" value="1"/>
</dbReference>
<evidence type="ECO:0000256" key="2">
    <source>
        <dbReference type="ARBA" id="ARBA00023015"/>
    </source>
</evidence>
<reference evidence="7" key="1">
    <citation type="journal article" date="2019" name="Int. J. Syst. Evol. Microbiol.">
        <title>The Global Catalogue of Microorganisms (GCM) 10K type strain sequencing project: providing services to taxonomists for standard genome sequencing and annotation.</title>
        <authorList>
            <consortium name="The Broad Institute Genomics Platform"/>
            <consortium name="The Broad Institute Genome Sequencing Center for Infectious Disease"/>
            <person name="Wu L."/>
            <person name="Ma J."/>
        </authorList>
    </citation>
    <scope>NUCLEOTIDE SEQUENCE [LARGE SCALE GENOMIC DNA]</scope>
    <source>
        <strain evidence="7">NBRC 109341</strain>
    </source>
</reference>
<evidence type="ECO:0000256" key="1">
    <source>
        <dbReference type="ARBA" id="ARBA00009437"/>
    </source>
</evidence>
<dbReference type="Proteomes" id="UP001156903">
    <property type="component" value="Unassembled WGS sequence"/>
</dbReference>
<dbReference type="EMBL" id="BSPB01000008">
    <property type="protein sequence ID" value="GLS14090.1"/>
    <property type="molecule type" value="Genomic_DNA"/>
</dbReference>
<dbReference type="SUPFAM" id="SSF53850">
    <property type="entry name" value="Periplasmic binding protein-like II"/>
    <property type="match status" value="1"/>
</dbReference>
<organism evidence="6 7">
    <name type="scientific">Hydrogenophaga electricum</name>
    <dbReference type="NCBI Taxonomy" id="1230953"/>
    <lineage>
        <taxon>Bacteria</taxon>
        <taxon>Pseudomonadati</taxon>
        <taxon>Pseudomonadota</taxon>
        <taxon>Betaproteobacteria</taxon>
        <taxon>Burkholderiales</taxon>
        <taxon>Comamonadaceae</taxon>
        <taxon>Hydrogenophaga</taxon>
    </lineage>
</organism>
<dbReference type="PANTHER" id="PTHR30419">
    <property type="entry name" value="HTH-TYPE TRANSCRIPTIONAL REGULATOR YBHD"/>
    <property type="match status" value="1"/>
</dbReference>
<dbReference type="CDD" id="cd08440">
    <property type="entry name" value="PBP2_LTTR_like_4"/>
    <property type="match status" value="1"/>
</dbReference>